<sequence length="96" mass="11152">MGIFGISNRISHHFIRQRFVSWWIKAVNKSLMDVFRKILSGIIVWHMWMISGLGRKREENKEPETLGGERKKTRRDRGFVGRARGKERELGGVGDG</sequence>
<proteinExistence type="predicted"/>
<accession>A0A9P1E9U5</accession>
<feature type="region of interest" description="Disordered" evidence="1">
    <location>
        <begin position="58"/>
        <end position="96"/>
    </location>
</feature>
<reference evidence="2" key="1">
    <citation type="submission" date="2022-07" db="EMBL/GenBank/DDBJ databases">
        <authorList>
            <person name="Macas J."/>
            <person name="Novak P."/>
            <person name="Neumann P."/>
        </authorList>
    </citation>
    <scope>NUCLEOTIDE SEQUENCE</scope>
</reference>
<dbReference type="OrthoDB" id="1692599at2759"/>
<evidence type="ECO:0000256" key="1">
    <source>
        <dbReference type="SAM" id="MobiDB-lite"/>
    </source>
</evidence>
<evidence type="ECO:0000313" key="2">
    <source>
        <dbReference type="EMBL" id="CAH9089314.1"/>
    </source>
</evidence>
<feature type="compositionally biased region" description="Basic and acidic residues" evidence="1">
    <location>
        <begin position="58"/>
        <end position="90"/>
    </location>
</feature>
<keyword evidence="3" id="KW-1185">Reference proteome</keyword>
<dbReference type="Proteomes" id="UP001152484">
    <property type="component" value="Unassembled WGS sequence"/>
</dbReference>
<organism evidence="2 3">
    <name type="scientific">Cuscuta europaea</name>
    <name type="common">European dodder</name>
    <dbReference type="NCBI Taxonomy" id="41803"/>
    <lineage>
        <taxon>Eukaryota</taxon>
        <taxon>Viridiplantae</taxon>
        <taxon>Streptophyta</taxon>
        <taxon>Embryophyta</taxon>
        <taxon>Tracheophyta</taxon>
        <taxon>Spermatophyta</taxon>
        <taxon>Magnoliopsida</taxon>
        <taxon>eudicotyledons</taxon>
        <taxon>Gunneridae</taxon>
        <taxon>Pentapetalae</taxon>
        <taxon>asterids</taxon>
        <taxon>lamiids</taxon>
        <taxon>Solanales</taxon>
        <taxon>Convolvulaceae</taxon>
        <taxon>Cuscuteae</taxon>
        <taxon>Cuscuta</taxon>
        <taxon>Cuscuta subgen. Cuscuta</taxon>
    </lineage>
</organism>
<comment type="caution">
    <text evidence="2">The sequence shown here is derived from an EMBL/GenBank/DDBJ whole genome shotgun (WGS) entry which is preliminary data.</text>
</comment>
<protein>
    <submittedName>
        <fullName evidence="2">Uncharacterized protein</fullName>
    </submittedName>
</protein>
<gene>
    <name evidence="2" type="ORF">CEURO_LOCUS10862</name>
</gene>
<name>A0A9P1E9U5_CUSEU</name>
<dbReference type="EMBL" id="CAMAPE010000020">
    <property type="protein sequence ID" value="CAH9089314.1"/>
    <property type="molecule type" value="Genomic_DNA"/>
</dbReference>
<dbReference type="AlphaFoldDB" id="A0A9P1E9U5"/>
<evidence type="ECO:0000313" key="3">
    <source>
        <dbReference type="Proteomes" id="UP001152484"/>
    </source>
</evidence>